<keyword evidence="2" id="KW-1185">Reference proteome</keyword>
<evidence type="ECO:0000313" key="1">
    <source>
        <dbReference type="EMBL" id="MFC3705919.1"/>
    </source>
</evidence>
<name>A0ABV7X5T3_9HYPH</name>
<organism evidence="1 2">
    <name type="scientific">Devosia honganensis</name>
    <dbReference type="NCBI Taxonomy" id="1610527"/>
    <lineage>
        <taxon>Bacteria</taxon>
        <taxon>Pseudomonadati</taxon>
        <taxon>Pseudomonadota</taxon>
        <taxon>Alphaproteobacteria</taxon>
        <taxon>Hyphomicrobiales</taxon>
        <taxon>Devosiaceae</taxon>
        <taxon>Devosia</taxon>
    </lineage>
</organism>
<evidence type="ECO:0000313" key="2">
    <source>
        <dbReference type="Proteomes" id="UP001595613"/>
    </source>
</evidence>
<evidence type="ECO:0008006" key="3">
    <source>
        <dbReference type="Google" id="ProtNLM"/>
    </source>
</evidence>
<proteinExistence type="predicted"/>
<accession>A0ABV7X5T3</accession>
<dbReference type="EMBL" id="JBHRYD010000013">
    <property type="protein sequence ID" value="MFC3705919.1"/>
    <property type="molecule type" value="Genomic_DNA"/>
</dbReference>
<sequence length="547" mass="60652">MKNVNRLQTRPVKFPRSKRNHAIAKITSVKPGVCAPIAAIPMFREDAIVGRRSSDGKWNSSRISFAIEMAETKDLIINKVRARVTAYCVPWLAFERFAGSRDEFDRSYAGEEGLAGQVIPFVETHTMGAYGASEFYKTLGLHAEPGTDVNSMYLEAYNAVWNYRAKNRSEQITPRSRLTETLAPAFWPAGRFEHLVPDFDAAVMDGQVALNVVEGRLPVSGLGLGTVGGIASRDVYETGKEDMVQYARGTQERLFVEMDGDTSRPAIFAEMAANGVTISLANIEMAKQVQAFAKLRAKYEGHDDDYIIDTFLMNGLSLPDQALKQPFLIADRTFTFRQAKRYATDHGNLDEAAVSGIATGDITLRVPKLDVGGIVIVQVEILPDQLFERQQDPFLHSTAVDQWPQALRDFADPEKVDVVVNGEIDTDHSDPDGLFAYGPLNWKWNAFGPGIGGKFLKPEVGGGTNVLRQRFWAHEEVDPALAESFYLCQELTTSIFLDETSDPFELMVQGNVVLDGLTQFGGMLIEATDNYDKVMGQMDHTRVKDEA</sequence>
<reference evidence="2" key="1">
    <citation type="journal article" date="2019" name="Int. J. Syst. Evol. Microbiol.">
        <title>The Global Catalogue of Microorganisms (GCM) 10K type strain sequencing project: providing services to taxonomists for standard genome sequencing and annotation.</title>
        <authorList>
            <consortium name="The Broad Institute Genomics Platform"/>
            <consortium name="The Broad Institute Genome Sequencing Center for Infectious Disease"/>
            <person name="Wu L."/>
            <person name="Ma J."/>
        </authorList>
    </citation>
    <scope>NUCLEOTIDE SEQUENCE [LARGE SCALE GENOMIC DNA]</scope>
    <source>
        <strain evidence="2">KCTC 42281</strain>
    </source>
</reference>
<dbReference type="Gene3D" id="2.60.169.10">
    <property type="entry name" value="Microviridae F protein"/>
    <property type="match status" value="1"/>
</dbReference>
<comment type="caution">
    <text evidence="1">The sequence shown here is derived from an EMBL/GenBank/DDBJ whole genome shotgun (WGS) entry which is preliminary data.</text>
</comment>
<protein>
    <recommendedName>
        <fullName evidence="3">Major capsid protein</fullName>
    </recommendedName>
</protein>
<gene>
    <name evidence="1" type="ORF">ACFOOL_14270</name>
</gene>
<dbReference type="InterPro" id="IPR037002">
    <property type="entry name" value="Microviridae_protein_F_sf"/>
</dbReference>
<dbReference type="RefSeq" id="WP_380097899.1">
    <property type="nucleotide sequence ID" value="NZ_JBHRYD010000013.1"/>
</dbReference>
<dbReference type="Proteomes" id="UP001595613">
    <property type="component" value="Unassembled WGS sequence"/>
</dbReference>